<evidence type="ECO:0000256" key="1">
    <source>
        <dbReference type="SAM" id="Coils"/>
    </source>
</evidence>
<dbReference type="EMBL" id="JBBCAQ010000037">
    <property type="protein sequence ID" value="KAK7574259.1"/>
    <property type="molecule type" value="Genomic_DNA"/>
</dbReference>
<comment type="caution">
    <text evidence="4">The sequence shown here is derived from an EMBL/GenBank/DDBJ whole genome shotgun (WGS) entry which is preliminary data.</text>
</comment>
<sequence>MRYGCVSPTPEMEDVGHSDSESSDASFEIVSAEGIDDYQNSASSFKPSVTFHDIFDVYPMDADIVARVSTSNDFKMSSDDKVVVLPIAWSSVDQAACVSKLNGFYVRFDVNELPKTSSDQFYQLCYCKADGIVVGVSAPFFFREVHEEDLMEFQKEQNKEFWTFRSRFAVLTDLYWNAVKNNGATRPDEMTKSCSIKESFEAINLSSIESVGANKDVETIDKVSDESCSLTKDSETSEKSVAENGDGIEVSDTTEKSFAEDHIAITSLEILEKPSAENCSLIGDSNSTEQSSALTVSEKNEDPVHPQPECVNQNPIPADQKVSESSDRKSNDNAGQVESKTVPEPMYEYHCAAEPRKSKDGFVSRYMDVGPWKLLLNDSFYERKQFVEPRRQEAEPVDMSTHKVQDPRPKIKTRDPKRLSFKTLRSYNLPSPDYEDEIEMQFSRNIPSPIYTEEQMKESNYWSRFIPSPDHHYSKRGKNYQPRVRDFWSSSDYKPRYARYSVDNQTTRNFGPSPMRKTNEDKSIVNLRTQLEKENKTIETLREEYLLHKKEMETRLKHCAKEYAKMIMKVRHLLDRDR</sequence>
<reference evidence="4 5" key="1">
    <citation type="submission" date="2024-03" db="EMBL/GenBank/DDBJ databases">
        <title>Adaptation during the transition from Ophiocordyceps entomopathogen to insect associate is accompanied by gene loss and intensified selection.</title>
        <authorList>
            <person name="Ward C.M."/>
            <person name="Onetto C.A."/>
            <person name="Borneman A.R."/>
        </authorList>
    </citation>
    <scope>NUCLEOTIDE SEQUENCE [LARGE SCALE GENOMIC DNA]</scope>
    <source>
        <strain evidence="4">AWRI1</strain>
        <tissue evidence="4">Single Adult Female</tissue>
    </source>
</reference>
<evidence type="ECO:0000313" key="4">
    <source>
        <dbReference type="EMBL" id="KAK7574259.1"/>
    </source>
</evidence>
<feature type="compositionally biased region" description="Basic and acidic residues" evidence="2">
    <location>
        <begin position="321"/>
        <end position="331"/>
    </location>
</feature>
<evidence type="ECO:0000256" key="2">
    <source>
        <dbReference type="SAM" id="MobiDB-lite"/>
    </source>
</evidence>
<evidence type="ECO:0000313" key="5">
    <source>
        <dbReference type="Proteomes" id="UP001367676"/>
    </source>
</evidence>
<proteinExistence type="predicted"/>
<protein>
    <recommendedName>
        <fullName evidence="3">SKICH domain-containing protein</fullName>
    </recommendedName>
</protein>
<dbReference type="Gene3D" id="2.60.40.2840">
    <property type="match status" value="1"/>
</dbReference>
<feature type="compositionally biased region" description="Polar residues" evidence="2">
    <location>
        <begin position="283"/>
        <end position="297"/>
    </location>
</feature>
<organism evidence="4 5">
    <name type="scientific">Parthenolecanium corni</name>
    <dbReference type="NCBI Taxonomy" id="536013"/>
    <lineage>
        <taxon>Eukaryota</taxon>
        <taxon>Metazoa</taxon>
        <taxon>Ecdysozoa</taxon>
        <taxon>Arthropoda</taxon>
        <taxon>Hexapoda</taxon>
        <taxon>Insecta</taxon>
        <taxon>Pterygota</taxon>
        <taxon>Neoptera</taxon>
        <taxon>Paraneoptera</taxon>
        <taxon>Hemiptera</taxon>
        <taxon>Sternorrhyncha</taxon>
        <taxon>Coccoidea</taxon>
        <taxon>Coccidae</taxon>
        <taxon>Parthenolecanium</taxon>
    </lineage>
</organism>
<feature type="coiled-coil region" evidence="1">
    <location>
        <begin position="524"/>
        <end position="551"/>
    </location>
</feature>
<accession>A0AAN9XYL4</accession>
<dbReference type="AlphaFoldDB" id="A0AAN9XYL4"/>
<keyword evidence="1" id="KW-0175">Coiled coil</keyword>
<feature type="domain" description="SKICH" evidence="3">
    <location>
        <begin position="49"/>
        <end position="141"/>
    </location>
</feature>
<feature type="compositionally biased region" description="Basic and acidic residues" evidence="2">
    <location>
        <begin position="232"/>
        <end position="241"/>
    </location>
</feature>
<dbReference type="InterPro" id="IPR041611">
    <property type="entry name" value="SKICH"/>
</dbReference>
<feature type="region of interest" description="Disordered" evidence="2">
    <location>
        <begin position="392"/>
        <end position="413"/>
    </location>
</feature>
<evidence type="ECO:0000259" key="3">
    <source>
        <dbReference type="Pfam" id="PF17751"/>
    </source>
</evidence>
<name>A0AAN9XYL4_9HEMI</name>
<keyword evidence="5" id="KW-1185">Reference proteome</keyword>
<dbReference type="Pfam" id="PF17751">
    <property type="entry name" value="SKICH"/>
    <property type="match status" value="1"/>
</dbReference>
<dbReference type="Proteomes" id="UP001367676">
    <property type="component" value="Unassembled WGS sequence"/>
</dbReference>
<feature type="region of interest" description="Disordered" evidence="2">
    <location>
        <begin position="225"/>
        <end position="255"/>
    </location>
</feature>
<feature type="region of interest" description="Disordered" evidence="2">
    <location>
        <begin position="1"/>
        <end position="23"/>
    </location>
</feature>
<feature type="region of interest" description="Disordered" evidence="2">
    <location>
        <begin position="279"/>
        <end position="343"/>
    </location>
</feature>
<gene>
    <name evidence="4" type="ORF">V9T40_011450</name>
</gene>